<dbReference type="Pfam" id="PF09510">
    <property type="entry name" value="Rtt102p"/>
    <property type="match status" value="1"/>
</dbReference>
<dbReference type="GO" id="GO:0016586">
    <property type="term" value="C:RSC-type complex"/>
    <property type="evidence" value="ECO:0007669"/>
    <property type="project" value="InterPro"/>
</dbReference>
<evidence type="ECO:0000256" key="1">
    <source>
        <dbReference type="SAM" id="MobiDB-lite"/>
    </source>
</evidence>
<dbReference type="OrthoDB" id="4063132at2759"/>
<organism evidence="2 3">
    <name type="scientific">Brettanomyces naardenensis</name>
    <name type="common">Yeast</name>
    <dbReference type="NCBI Taxonomy" id="13370"/>
    <lineage>
        <taxon>Eukaryota</taxon>
        <taxon>Fungi</taxon>
        <taxon>Dikarya</taxon>
        <taxon>Ascomycota</taxon>
        <taxon>Saccharomycotina</taxon>
        <taxon>Pichiomycetes</taxon>
        <taxon>Pichiales</taxon>
        <taxon>Pichiaceae</taxon>
        <taxon>Brettanomyces</taxon>
    </lineage>
</organism>
<evidence type="ECO:0000313" key="2">
    <source>
        <dbReference type="EMBL" id="VEU19674.1"/>
    </source>
</evidence>
<dbReference type="Proteomes" id="UP000290900">
    <property type="component" value="Unassembled WGS sequence"/>
</dbReference>
<name>A0A448YFH1_BRENA</name>
<dbReference type="GO" id="GO:0006338">
    <property type="term" value="P:chromatin remodeling"/>
    <property type="evidence" value="ECO:0007669"/>
    <property type="project" value="InterPro"/>
</dbReference>
<keyword evidence="3" id="KW-1185">Reference proteome</keyword>
<dbReference type="GO" id="GO:0016514">
    <property type="term" value="C:SWI/SNF complex"/>
    <property type="evidence" value="ECO:0007669"/>
    <property type="project" value="InterPro"/>
</dbReference>
<dbReference type="FunCoup" id="A0A448YFH1">
    <property type="interactions" value="271"/>
</dbReference>
<gene>
    <name evidence="2" type="ORF">BRENAR_LOCUS411</name>
</gene>
<accession>A0A448YFH1</accession>
<sequence length="223" mass="24258">MSLRKSLYKHYSRNSASTTSFLNFVDQGTGERHWIRDWYDPPKISKDTNLLPKQGTVLTRHASGLITPLEATPQPQSSISQSQTPQPVETYGFKVKTWILSDQQVERKECEDEENDTIIALAQNRYMDEDGASERNEGGSGLTEAEMKSAVGGAGVSNSLFSSSLAQELKVKNNGDANGSETAEVEPNADNVPEDAPEDSTTIVTPASTVQPGTDAYGDVVMQ</sequence>
<reference evidence="2 3" key="1">
    <citation type="submission" date="2018-12" db="EMBL/GenBank/DDBJ databases">
        <authorList>
            <person name="Tiukova I."/>
            <person name="Dainat J."/>
        </authorList>
    </citation>
    <scope>NUCLEOTIDE SEQUENCE [LARGE SCALE GENOMIC DNA]</scope>
</reference>
<feature type="compositionally biased region" description="Polar residues" evidence="1">
    <location>
        <begin position="199"/>
        <end position="212"/>
    </location>
</feature>
<feature type="compositionally biased region" description="Basic and acidic residues" evidence="1">
    <location>
        <begin position="126"/>
        <end position="137"/>
    </location>
</feature>
<feature type="region of interest" description="Disordered" evidence="1">
    <location>
        <begin position="171"/>
        <end position="223"/>
    </location>
</feature>
<feature type="region of interest" description="Disordered" evidence="1">
    <location>
        <begin position="123"/>
        <end position="142"/>
    </location>
</feature>
<proteinExistence type="predicted"/>
<dbReference type="EMBL" id="CAACVR010000001">
    <property type="protein sequence ID" value="VEU19674.1"/>
    <property type="molecule type" value="Genomic_DNA"/>
</dbReference>
<dbReference type="Gene3D" id="6.20.420.10">
    <property type="match status" value="1"/>
</dbReference>
<protein>
    <submittedName>
        <fullName evidence="2">DEKNAAC100616</fullName>
    </submittedName>
</protein>
<dbReference type="AlphaFoldDB" id="A0A448YFH1"/>
<dbReference type="InParanoid" id="A0A448YFH1"/>
<evidence type="ECO:0000313" key="3">
    <source>
        <dbReference type="Proteomes" id="UP000290900"/>
    </source>
</evidence>
<dbReference type="InterPro" id="IPR018304">
    <property type="entry name" value="Rtt102"/>
</dbReference>